<dbReference type="InterPro" id="IPR058276">
    <property type="entry name" value="DUF7970"/>
</dbReference>
<name>A0A1H6XD44_9EURY</name>
<evidence type="ECO:0000313" key="2">
    <source>
        <dbReference type="EMBL" id="SEJ27081.1"/>
    </source>
</evidence>
<dbReference type="OrthoDB" id="192747at2157"/>
<dbReference type="Pfam" id="PF25925">
    <property type="entry name" value="DUF7970"/>
    <property type="match status" value="1"/>
</dbReference>
<dbReference type="EMBL" id="FNYR01000038">
    <property type="protein sequence ID" value="SEJ27081.1"/>
    <property type="molecule type" value="Genomic_DNA"/>
</dbReference>
<feature type="region of interest" description="Disordered" evidence="1">
    <location>
        <begin position="1"/>
        <end position="67"/>
    </location>
</feature>
<protein>
    <submittedName>
        <fullName evidence="2">Uncharacterized protein</fullName>
    </submittedName>
</protein>
<sequence length="146" mass="16135">MAFDDLEDEESEEESSPGDEALDDLAGTLSGDQSSESNNTTEKTSEENNSEYDLQNDPAFPTAKAQTQHSVYCLPDTWDTIDGSSGLLFEAEIKLRRSGYGSVQKRELHNALLLAAAKQLTVEDISEAFIQTRENRKSGELIETKQ</sequence>
<proteinExistence type="predicted"/>
<dbReference type="STRING" id="1073996.SAMN05444271_1384"/>
<dbReference type="AlphaFoldDB" id="A0A1H6XD44"/>
<keyword evidence="3" id="KW-1185">Reference proteome</keyword>
<evidence type="ECO:0000313" key="3">
    <source>
        <dbReference type="Proteomes" id="UP000198888"/>
    </source>
</evidence>
<dbReference type="KEGG" id="hae:halTADL_1557"/>
<gene>
    <name evidence="2" type="ORF">SAMN05444271_1384</name>
</gene>
<evidence type="ECO:0000256" key="1">
    <source>
        <dbReference type="SAM" id="MobiDB-lite"/>
    </source>
</evidence>
<organism evidence="2 3">
    <name type="scientific">Halohasta litchfieldiae</name>
    <dbReference type="NCBI Taxonomy" id="1073996"/>
    <lineage>
        <taxon>Archaea</taxon>
        <taxon>Methanobacteriati</taxon>
        <taxon>Methanobacteriota</taxon>
        <taxon>Stenosarchaea group</taxon>
        <taxon>Halobacteria</taxon>
        <taxon>Halobacteriales</taxon>
        <taxon>Haloferacaceae</taxon>
        <taxon>Halohasta</taxon>
    </lineage>
</organism>
<dbReference type="RefSeq" id="WP_089673662.1">
    <property type="nucleotide sequence ID" value="NZ_CP024845.1"/>
</dbReference>
<dbReference type="GeneID" id="35002352"/>
<reference evidence="2 3" key="1">
    <citation type="submission" date="2016-10" db="EMBL/GenBank/DDBJ databases">
        <authorList>
            <person name="de Groot N.N."/>
        </authorList>
    </citation>
    <scope>NUCLEOTIDE SEQUENCE [LARGE SCALE GENOMIC DNA]</scope>
    <source>
        <strain evidence="2 3">DSM 22187</strain>
    </source>
</reference>
<accession>A0A1H6XD44</accession>
<feature type="compositionally biased region" description="Acidic residues" evidence="1">
    <location>
        <begin position="1"/>
        <end position="23"/>
    </location>
</feature>
<dbReference type="Proteomes" id="UP000198888">
    <property type="component" value="Unassembled WGS sequence"/>
</dbReference>
<accession>A0A2H4Q1U3</accession>